<accession>A0A5D3AIJ4</accession>
<evidence type="ECO:0000313" key="2">
    <source>
        <dbReference type="Proteomes" id="UP000322245"/>
    </source>
</evidence>
<reference evidence="1 2" key="1">
    <citation type="submission" date="2017-05" db="EMBL/GenBank/DDBJ databases">
        <title>The Genome Sequence of Tsuchiyaea wingfieldii DSM 27421.</title>
        <authorList>
            <person name="Cuomo C."/>
            <person name="Passer A."/>
            <person name="Billmyre B."/>
            <person name="Heitman J."/>
        </authorList>
    </citation>
    <scope>NUCLEOTIDE SEQUENCE [LARGE SCALE GENOMIC DNA]</scope>
    <source>
        <strain evidence="1 2">DSM 27421</strain>
    </source>
</reference>
<evidence type="ECO:0000313" key="1">
    <source>
        <dbReference type="EMBL" id="TYJ51355.1"/>
    </source>
</evidence>
<organism evidence="1 2">
    <name type="scientific">Cryptococcus floricola</name>
    <dbReference type="NCBI Taxonomy" id="2591691"/>
    <lineage>
        <taxon>Eukaryota</taxon>
        <taxon>Fungi</taxon>
        <taxon>Dikarya</taxon>
        <taxon>Basidiomycota</taxon>
        <taxon>Agaricomycotina</taxon>
        <taxon>Tremellomycetes</taxon>
        <taxon>Tremellales</taxon>
        <taxon>Cryptococcaceae</taxon>
        <taxon>Cryptococcus</taxon>
    </lineage>
</organism>
<dbReference type="AlphaFoldDB" id="A0A5D3AIJ4"/>
<dbReference type="EMBL" id="NIDF01000260">
    <property type="protein sequence ID" value="TYJ51355.1"/>
    <property type="molecule type" value="Genomic_DNA"/>
</dbReference>
<keyword evidence="2" id="KW-1185">Reference proteome</keyword>
<sequence>MLHRLPRTLPLLSSARTTIRTMSSTAPSSPINLVSVNTHPDRAQRVIGSVIQSVKDKYTIVHAGNSTTIEGVKPLLESTQPRPDILFCASMVSSLVKTFSRLKPPFQWTSEEQTEIQQIAKNTIPGIKTYAIPTGMHVKAGPEGIIKYLTERIDSIVNGE</sequence>
<gene>
    <name evidence="1" type="ORF">B9479_008081</name>
</gene>
<protein>
    <submittedName>
        <fullName evidence="1">Uncharacterized protein</fullName>
    </submittedName>
</protein>
<proteinExistence type="predicted"/>
<comment type="caution">
    <text evidence="1">The sequence shown here is derived from an EMBL/GenBank/DDBJ whole genome shotgun (WGS) entry which is preliminary data.</text>
</comment>
<name>A0A5D3AIJ4_9TREE</name>
<dbReference type="Proteomes" id="UP000322245">
    <property type="component" value="Unassembled WGS sequence"/>
</dbReference>